<proteinExistence type="predicted"/>
<protein>
    <submittedName>
        <fullName evidence="1">Uncharacterized protein</fullName>
    </submittedName>
</protein>
<sequence length="178" mass="21178">MDDHLNQSDQEEVCEPTYDQLLEFFENIHASYRKLKKSHTSLKLEFSKLHKEHKILLKDHFQIDSKHMSLLDEFDDLNKKHSELVVEHNSLKASYTSLESDFKIYIDESEHREHYLRVDNVVLESTSSRFKAKLNALEEKRTTPILDLKPKPRKRHYNPNILVNLFSDVRYFSCDMLG</sequence>
<accession>A0A8T3ACJ4</accession>
<reference evidence="1" key="1">
    <citation type="journal article" date="2022" name="Front. Genet.">
        <title>Chromosome-Scale Assembly of the Dendrobium nobile Genome Provides Insights Into the Molecular Mechanism of the Biosynthesis of the Medicinal Active Ingredient of Dendrobium.</title>
        <authorList>
            <person name="Xu Q."/>
            <person name="Niu S.-C."/>
            <person name="Li K.-L."/>
            <person name="Zheng P.-J."/>
            <person name="Zhang X.-J."/>
            <person name="Jia Y."/>
            <person name="Liu Y."/>
            <person name="Niu Y.-X."/>
            <person name="Yu L.-H."/>
            <person name="Chen D.-F."/>
            <person name="Zhang G.-Q."/>
        </authorList>
    </citation>
    <scope>NUCLEOTIDE SEQUENCE</scope>
    <source>
        <tissue evidence="1">Leaf</tissue>
    </source>
</reference>
<organism evidence="1 2">
    <name type="scientific">Dendrobium nobile</name>
    <name type="common">Orchid</name>
    <dbReference type="NCBI Taxonomy" id="94219"/>
    <lineage>
        <taxon>Eukaryota</taxon>
        <taxon>Viridiplantae</taxon>
        <taxon>Streptophyta</taxon>
        <taxon>Embryophyta</taxon>
        <taxon>Tracheophyta</taxon>
        <taxon>Spermatophyta</taxon>
        <taxon>Magnoliopsida</taxon>
        <taxon>Liliopsida</taxon>
        <taxon>Asparagales</taxon>
        <taxon>Orchidaceae</taxon>
        <taxon>Epidendroideae</taxon>
        <taxon>Malaxideae</taxon>
        <taxon>Dendrobiinae</taxon>
        <taxon>Dendrobium</taxon>
    </lineage>
</organism>
<keyword evidence="2" id="KW-1185">Reference proteome</keyword>
<dbReference type="SMR" id="A0A8T3ACJ4"/>
<dbReference type="EMBL" id="JAGYWB010000017">
    <property type="protein sequence ID" value="KAI0493839.1"/>
    <property type="molecule type" value="Genomic_DNA"/>
</dbReference>
<evidence type="ECO:0000313" key="2">
    <source>
        <dbReference type="Proteomes" id="UP000829196"/>
    </source>
</evidence>
<name>A0A8T3ACJ4_DENNO</name>
<evidence type="ECO:0000313" key="1">
    <source>
        <dbReference type="EMBL" id="KAI0493839.1"/>
    </source>
</evidence>
<dbReference type="Proteomes" id="UP000829196">
    <property type="component" value="Unassembled WGS sequence"/>
</dbReference>
<gene>
    <name evidence="1" type="ORF">KFK09_023964</name>
</gene>
<comment type="caution">
    <text evidence="1">The sequence shown here is derived from an EMBL/GenBank/DDBJ whole genome shotgun (WGS) entry which is preliminary data.</text>
</comment>
<dbReference type="AlphaFoldDB" id="A0A8T3ACJ4"/>